<reference evidence="1 2" key="1">
    <citation type="submission" date="2017-04" db="EMBL/GenBank/DDBJ databases">
        <authorList>
            <person name="Afonso C.L."/>
            <person name="Miller P.J."/>
            <person name="Scott M.A."/>
            <person name="Spackman E."/>
            <person name="Goraichik I."/>
            <person name="Dimitrov K.M."/>
            <person name="Suarez D.L."/>
            <person name="Swayne D.E."/>
        </authorList>
    </citation>
    <scope>NUCLEOTIDE SEQUENCE [LARGE SCALE GENOMIC DNA]</scope>
    <source>
        <strain evidence="2">XA(T)</strain>
    </source>
</reference>
<dbReference type="InterPro" id="IPR052526">
    <property type="entry name" value="HTH-type_Bedaq_tolerance"/>
</dbReference>
<evidence type="ECO:0000313" key="1">
    <source>
        <dbReference type="EMBL" id="ARJ04823.1"/>
    </source>
</evidence>
<dbReference type="RefSeq" id="WP_085018961.1">
    <property type="nucleotide sequence ID" value="NZ_BMHD01000002.1"/>
</dbReference>
<gene>
    <name evidence="1" type="ORF">B5808_06020</name>
</gene>
<dbReference type="PANTHER" id="PTHR39515:SF2">
    <property type="entry name" value="HTH-TYPE TRANSCRIPTIONAL REGULATOR RV0880"/>
    <property type="match status" value="1"/>
</dbReference>
<dbReference type="InterPro" id="IPR036390">
    <property type="entry name" value="WH_DNA-bd_sf"/>
</dbReference>
<sequence length="149" mass="16437">MTTSPFPASARSGLSLSTELRTTTMRLSRRIRQERAVDELSDPQLTVLAYLTRNGATSPTALADFEHVSPPSMSRTINGLVARGFARRSPVGDDGRRLLIEATEAGRDVVEETRRRRDAWLDGRLAELDGDDLATVRRAVEILGSMMHS</sequence>
<dbReference type="EMBL" id="CP020715">
    <property type="protein sequence ID" value="ARJ04823.1"/>
    <property type="molecule type" value="Genomic_DNA"/>
</dbReference>
<dbReference type="InterPro" id="IPR036388">
    <property type="entry name" value="WH-like_DNA-bd_sf"/>
</dbReference>
<dbReference type="SMART" id="SM00347">
    <property type="entry name" value="HTH_MARR"/>
    <property type="match status" value="1"/>
</dbReference>
<accession>A0A1X9LI27</accession>
<dbReference type="KEGG" id="cphy:B5808_06020"/>
<evidence type="ECO:0000313" key="2">
    <source>
        <dbReference type="Proteomes" id="UP000192775"/>
    </source>
</evidence>
<dbReference type="Pfam" id="PF12802">
    <property type="entry name" value="MarR_2"/>
    <property type="match status" value="1"/>
</dbReference>
<name>A0A1X9LI27_9MICO</name>
<keyword evidence="2" id="KW-1185">Reference proteome</keyword>
<dbReference type="SUPFAM" id="SSF46785">
    <property type="entry name" value="Winged helix' DNA-binding domain"/>
    <property type="match status" value="1"/>
</dbReference>
<proteinExistence type="predicted"/>
<dbReference type="Gene3D" id="1.10.10.10">
    <property type="entry name" value="Winged helix-like DNA-binding domain superfamily/Winged helix DNA-binding domain"/>
    <property type="match status" value="1"/>
</dbReference>
<dbReference type="InterPro" id="IPR000835">
    <property type="entry name" value="HTH_MarR-typ"/>
</dbReference>
<dbReference type="GO" id="GO:0003700">
    <property type="term" value="F:DNA-binding transcription factor activity"/>
    <property type="evidence" value="ECO:0007669"/>
    <property type="project" value="InterPro"/>
</dbReference>
<organism evidence="1 2">
    <name type="scientific">Cnuibacter physcomitrellae</name>
    <dbReference type="NCBI Taxonomy" id="1619308"/>
    <lineage>
        <taxon>Bacteria</taxon>
        <taxon>Bacillati</taxon>
        <taxon>Actinomycetota</taxon>
        <taxon>Actinomycetes</taxon>
        <taxon>Micrococcales</taxon>
        <taxon>Microbacteriaceae</taxon>
        <taxon>Cnuibacter</taxon>
    </lineage>
</organism>
<dbReference type="PROSITE" id="PS50995">
    <property type="entry name" value="HTH_MARR_2"/>
    <property type="match status" value="1"/>
</dbReference>
<protein>
    <submittedName>
        <fullName evidence="1">Uncharacterized protein</fullName>
    </submittedName>
</protein>
<dbReference type="AlphaFoldDB" id="A0A1X9LI27"/>
<dbReference type="Proteomes" id="UP000192775">
    <property type="component" value="Chromosome"/>
</dbReference>
<dbReference type="STRING" id="1619308.B5808_06020"/>
<dbReference type="PANTHER" id="PTHR39515">
    <property type="entry name" value="CONSERVED PROTEIN"/>
    <property type="match status" value="1"/>
</dbReference>